<evidence type="ECO:0000256" key="3">
    <source>
        <dbReference type="SAM" id="SignalP"/>
    </source>
</evidence>
<keyword evidence="3" id="KW-0732">Signal</keyword>
<feature type="compositionally biased region" description="Low complexity" evidence="2">
    <location>
        <begin position="109"/>
        <end position="129"/>
    </location>
</feature>
<dbReference type="Proteomes" id="UP000515150">
    <property type="component" value="Chromosome 4"/>
</dbReference>
<dbReference type="InterPro" id="IPR039809">
    <property type="entry name" value="Chemokine_b/g/d"/>
</dbReference>
<evidence type="ECO:0000256" key="1">
    <source>
        <dbReference type="ARBA" id="ARBA00022514"/>
    </source>
</evidence>
<dbReference type="InterPro" id="IPR001811">
    <property type="entry name" value="Chemokine_IL8-like_dom"/>
</dbReference>
<feature type="compositionally biased region" description="Low complexity" evidence="2">
    <location>
        <begin position="265"/>
        <end position="300"/>
    </location>
</feature>
<dbReference type="GO" id="GO:0005615">
    <property type="term" value="C:extracellular space"/>
    <property type="evidence" value="ECO:0007669"/>
    <property type="project" value="UniProtKB-KW"/>
</dbReference>
<feature type="domain" description="Chemokine interleukin-8-like" evidence="4">
    <location>
        <begin position="182"/>
        <end position="236"/>
    </location>
</feature>
<dbReference type="Pfam" id="PF00048">
    <property type="entry name" value="IL8"/>
    <property type="match status" value="2"/>
</dbReference>
<dbReference type="OrthoDB" id="8457630at2759"/>
<feature type="region of interest" description="Disordered" evidence="2">
    <location>
        <begin position="265"/>
        <end position="311"/>
    </location>
</feature>
<organism evidence="5 6">
    <name type="scientific">Betta splendens</name>
    <name type="common">Siamese fighting fish</name>
    <dbReference type="NCBI Taxonomy" id="158456"/>
    <lineage>
        <taxon>Eukaryota</taxon>
        <taxon>Metazoa</taxon>
        <taxon>Chordata</taxon>
        <taxon>Craniata</taxon>
        <taxon>Vertebrata</taxon>
        <taxon>Euteleostomi</taxon>
        <taxon>Actinopterygii</taxon>
        <taxon>Neopterygii</taxon>
        <taxon>Teleostei</taxon>
        <taxon>Neoteleostei</taxon>
        <taxon>Acanthomorphata</taxon>
        <taxon>Anabantaria</taxon>
        <taxon>Anabantiformes</taxon>
        <taxon>Anabantoidei</taxon>
        <taxon>Osphronemidae</taxon>
        <taxon>Betta</taxon>
    </lineage>
</organism>
<evidence type="ECO:0000313" key="6">
    <source>
        <dbReference type="RefSeq" id="XP_055364655.1"/>
    </source>
</evidence>
<gene>
    <name evidence="6" type="primary">LOC114852868</name>
</gene>
<feature type="chain" id="PRO_5040861517" evidence="3">
    <location>
        <begin position="21"/>
        <end position="311"/>
    </location>
</feature>
<evidence type="ECO:0000256" key="2">
    <source>
        <dbReference type="SAM" id="MobiDB-lite"/>
    </source>
</evidence>
<dbReference type="RefSeq" id="XP_055364655.1">
    <property type="nucleotide sequence ID" value="XM_055508680.1"/>
</dbReference>
<feature type="region of interest" description="Disordered" evidence="2">
    <location>
        <begin position="109"/>
        <end position="135"/>
    </location>
</feature>
<dbReference type="AlphaFoldDB" id="A0A9W2XSS1"/>
<dbReference type="SUPFAM" id="SSF54117">
    <property type="entry name" value="Interleukin 8-like chemokines"/>
    <property type="match status" value="2"/>
</dbReference>
<dbReference type="KEGG" id="bspl:114852868"/>
<proteinExistence type="predicted"/>
<dbReference type="InterPro" id="IPR036048">
    <property type="entry name" value="Interleukin_8-like_sf"/>
</dbReference>
<accession>A0A9W2XSS1</accession>
<keyword evidence="5" id="KW-1185">Reference proteome</keyword>
<keyword evidence="1" id="KW-0202">Cytokine</keyword>
<sequence length="311" mass="32289">MIKSVFVAVVLVTLAESGLAAEKLATCCEKVTRDKITDPILGYLFQREPVLPCINAVIFQTEKGLFCVDPRAPWVLPKIQAFRKTKGQSTASPSVSPSHVSLLSLITSSAPGPSPSAPGSSSSAPGSSPFTPEMPVDGNVSGQMESSFLNMVSWGITMKSVLVAVVLMTLTEHGLAAEKLATCCETASKDEITDPIIDYLFQRNSSHPCVIAVIFQTEKGLFCAHPRAPWVIAKIQAFRKAKSQTIASPTVSPSHVSLLSMITSSASGSSSSAPGSSFSAPGPSSSSAGSSSSASSSSSSTAEMPVGGQME</sequence>
<reference evidence="6" key="1">
    <citation type="submission" date="2025-08" db="UniProtKB">
        <authorList>
            <consortium name="RefSeq"/>
        </authorList>
    </citation>
    <scope>IDENTIFICATION</scope>
</reference>
<dbReference type="GO" id="GO:0008009">
    <property type="term" value="F:chemokine activity"/>
    <property type="evidence" value="ECO:0007669"/>
    <property type="project" value="InterPro"/>
</dbReference>
<dbReference type="PANTHER" id="PTHR12015">
    <property type="entry name" value="SMALL INDUCIBLE CYTOKINE A"/>
    <property type="match status" value="1"/>
</dbReference>
<dbReference type="GO" id="GO:0006955">
    <property type="term" value="P:immune response"/>
    <property type="evidence" value="ECO:0007669"/>
    <property type="project" value="InterPro"/>
</dbReference>
<dbReference type="PANTHER" id="PTHR12015:SF165">
    <property type="entry name" value="CHEMOKINE (C-C MOTIF) LIGAND 34A, DUPLICATE 4-RELATED"/>
    <property type="match status" value="1"/>
</dbReference>
<dbReference type="Gene3D" id="2.40.50.40">
    <property type="match status" value="2"/>
</dbReference>
<protein>
    <submittedName>
        <fullName evidence="6">Uncharacterized protein LOC114852868</fullName>
    </submittedName>
</protein>
<evidence type="ECO:0000313" key="5">
    <source>
        <dbReference type="Proteomes" id="UP000515150"/>
    </source>
</evidence>
<name>A0A9W2XSS1_BETSP</name>
<feature type="domain" description="Chemokine interleukin-8-like" evidence="4">
    <location>
        <begin position="26"/>
        <end position="75"/>
    </location>
</feature>
<evidence type="ECO:0000259" key="4">
    <source>
        <dbReference type="Pfam" id="PF00048"/>
    </source>
</evidence>
<dbReference type="GeneID" id="114852868"/>
<feature type="signal peptide" evidence="3">
    <location>
        <begin position="1"/>
        <end position="20"/>
    </location>
</feature>